<sequence length="169" mass="18528">MSSAPSTNPDDAPSNAADNGAASGRRNTAALLTRGLMRFQSDLGLVCLSEFTLRSGRRADLMCLDPKGGLTVVEIKSSVEDFRNDQKWPDYLDYCDRFYFAVPESFPQQLIPADQGLLVADAYGATLIREAEARPLNAARRKSVTRRFAQLAARRLTTLLDPEGFSAPL</sequence>
<dbReference type="RefSeq" id="WP_167222290.1">
    <property type="nucleotide sequence ID" value="NZ_JAAQPH010000003.1"/>
</dbReference>
<dbReference type="Proteomes" id="UP000761264">
    <property type="component" value="Unassembled WGS sequence"/>
</dbReference>
<accession>A0A967C7Z9</accession>
<dbReference type="InterPro" id="IPR009394">
    <property type="entry name" value="MmcB-like"/>
</dbReference>
<comment type="caution">
    <text evidence="2">The sequence shown here is derived from an EMBL/GenBank/DDBJ whole genome shotgun (WGS) entry which is preliminary data.</text>
</comment>
<protein>
    <submittedName>
        <fullName evidence="2">MmcB family DNA repair protein</fullName>
    </submittedName>
</protein>
<reference evidence="2" key="1">
    <citation type="submission" date="2020-03" db="EMBL/GenBank/DDBJ databases">
        <title>Genome of Pelagibius litoralis DSM 21314T.</title>
        <authorList>
            <person name="Wang G."/>
        </authorList>
    </citation>
    <scope>NUCLEOTIDE SEQUENCE</scope>
    <source>
        <strain evidence="2">DSM 21314</strain>
    </source>
</reference>
<evidence type="ECO:0000313" key="2">
    <source>
        <dbReference type="EMBL" id="NIA68092.1"/>
    </source>
</evidence>
<dbReference type="PIRSF" id="PIRSF031796">
    <property type="entry name" value="UPC031796"/>
    <property type="match status" value="1"/>
</dbReference>
<evidence type="ECO:0000313" key="3">
    <source>
        <dbReference type="Proteomes" id="UP000761264"/>
    </source>
</evidence>
<proteinExistence type="predicted"/>
<keyword evidence="3" id="KW-1185">Reference proteome</keyword>
<name>A0A967C7Z9_9PROT</name>
<organism evidence="2 3">
    <name type="scientific">Pelagibius litoralis</name>
    <dbReference type="NCBI Taxonomy" id="374515"/>
    <lineage>
        <taxon>Bacteria</taxon>
        <taxon>Pseudomonadati</taxon>
        <taxon>Pseudomonadota</taxon>
        <taxon>Alphaproteobacteria</taxon>
        <taxon>Rhodospirillales</taxon>
        <taxon>Rhodovibrionaceae</taxon>
        <taxon>Pelagibius</taxon>
    </lineage>
</organism>
<feature type="region of interest" description="Disordered" evidence="1">
    <location>
        <begin position="1"/>
        <end position="22"/>
    </location>
</feature>
<dbReference type="EMBL" id="JAAQPH010000003">
    <property type="protein sequence ID" value="NIA68092.1"/>
    <property type="molecule type" value="Genomic_DNA"/>
</dbReference>
<gene>
    <name evidence="2" type="ORF">HBA54_05765</name>
</gene>
<dbReference type="Pfam" id="PF06319">
    <property type="entry name" value="MmcB-like"/>
    <property type="match status" value="1"/>
</dbReference>
<dbReference type="AlphaFoldDB" id="A0A967C7Z9"/>
<evidence type="ECO:0000256" key="1">
    <source>
        <dbReference type="SAM" id="MobiDB-lite"/>
    </source>
</evidence>